<dbReference type="CDD" id="cd03139">
    <property type="entry name" value="GATase1_PfpI_2"/>
    <property type="match status" value="1"/>
</dbReference>
<evidence type="ECO:0000259" key="2">
    <source>
        <dbReference type="Pfam" id="PF01965"/>
    </source>
</evidence>
<reference evidence="3" key="1">
    <citation type="journal article" date="2020" name="Stud. Mycol.">
        <title>101 Dothideomycetes genomes: a test case for predicting lifestyles and emergence of pathogens.</title>
        <authorList>
            <person name="Haridas S."/>
            <person name="Albert R."/>
            <person name="Binder M."/>
            <person name="Bloem J."/>
            <person name="Labutti K."/>
            <person name="Salamov A."/>
            <person name="Andreopoulos B."/>
            <person name="Baker S."/>
            <person name="Barry K."/>
            <person name="Bills G."/>
            <person name="Bluhm B."/>
            <person name="Cannon C."/>
            <person name="Castanera R."/>
            <person name="Culley D."/>
            <person name="Daum C."/>
            <person name="Ezra D."/>
            <person name="Gonzalez J."/>
            <person name="Henrissat B."/>
            <person name="Kuo A."/>
            <person name="Liang C."/>
            <person name="Lipzen A."/>
            <person name="Lutzoni F."/>
            <person name="Magnuson J."/>
            <person name="Mondo S."/>
            <person name="Nolan M."/>
            <person name="Ohm R."/>
            <person name="Pangilinan J."/>
            <person name="Park H.-J."/>
            <person name="Ramirez L."/>
            <person name="Alfaro M."/>
            <person name="Sun H."/>
            <person name="Tritt A."/>
            <person name="Yoshinaga Y."/>
            <person name="Zwiers L.-H."/>
            <person name="Turgeon B."/>
            <person name="Goodwin S."/>
            <person name="Spatafora J."/>
            <person name="Crous P."/>
            <person name="Grigoriev I."/>
        </authorList>
    </citation>
    <scope>NUCLEOTIDE SEQUENCE</scope>
    <source>
        <strain evidence="3">CBS 109.77</strain>
    </source>
</reference>
<gene>
    <name evidence="3" type="ORF">K505DRAFT_323168</name>
</gene>
<dbReference type="Proteomes" id="UP000799757">
    <property type="component" value="Unassembled WGS sequence"/>
</dbReference>
<dbReference type="PANTHER" id="PTHR43130:SF15">
    <property type="entry name" value="THIJ_PFPI FAMILY PROTEIN (AFU_ORTHOLOGUE AFUA_5G14240)"/>
    <property type="match status" value="1"/>
</dbReference>
<dbReference type="InterPro" id="IPR002818">
    <property type="entry name" value="DJ-1/PfpI"/>
</dbReference>
<dbReference type="Pfam" id="PF01965">
    <property type="entry name" value="DJ-1_PfpI"/>
    <property type="match status" value="1"/>
</dbReference>
<dbReference type="SUPFAM" id="SSF52317">
    <property type="entry name" value="Class I glutamine amidotransferase-like"/>
    <property type="match status" value="1"/>
</dbReference>
<name>A0A6A6XJG6_9PLEO</name>
<feature type="domain" description="DJ-1/PfpI" evidence="2">
    <location>
        <begin position="36"/>
        <end position="211"/>
    </location>
</feature>
<accession>A0A6A6XJG6</accession>
<dbReference type="AlphaFoldDB" id="A0A6A6XJG6"/>
<keyword evidence="3" id="KW-0808">Transferase</keyword>
<protein>
    <submittedName>
        <fullName evidence="3">Class I glutamine amidotransferase-like protein</fullName>
    </submittedName>
</protein>
<dbReference type="OrthoDB" id="543156at2759"/>
<dbReference type="InterPro" id="IPR029062">
    <property type="entry name" value="Class_I_gatase-like"/>
</dbReference>
<dbReference type="EMBL" id="MU001827">
    <property type="protein sequence ID" value="KAF2796589.1"/>
    <property type="molecule type" value="Genomic_DNA"/>
</dbReference>
<keyword evidence="1" id="KW-0732">Signal</keyword>
<sequence>MGFLQSLGTYVSLLSLCSSGVADPFNGTKPQSYGMLFFPAFDSIDVFGPLEILQFLGYMHKIDVAFIAETLDPVSSLPLTENKFNSHTHTSLTPTHTIHTAPELDVLIVVGGPGMRSNSLNATIQFIKEKTPKVKQLITVCTGSGLAARSGVLDGKKATTHKTSWPGIIKFGPNTTWLPDKRWVEDDSGSPPIWSSSGVSSGMDLMLHFVETYYTLENATWIGKMMEYVRHTDPNDDPFAINGTTLLRV</sequence>
<evidence type="ECO:0000313" key="4">
    <source>
        <dbReference type="Proteomes" id="UP000799757"/>
    </source>
</evidence>
<keyword evidence="4" id="KW-1185">Reference proteome</keyword>
<evidence type="ECO:0000256" key="1">
    <source>
        <dbReference type="SAM" id="SignalP"/>
    </source>
</evidence>
<feature type="chain" id="PRO_5025620915" evidence="1">
    <location>
        <begin position="23"/>
        <end position="249"/>
    </location>
</feature>
<dbReference type="Gene3D" id="3.40.50.880">
    <property type="match status" value="1"/>
</dbReference>
<dbReference type="PANTHER" id="PTHR43130">
    <property type="entry name" value="ARAC-FAMILY TRANSCRIPTIONAL REGULATOR"/>
    <property type="match status" value="1"/>
</dbReference>
<proteinExistence type="predicted"/>
<feature type="signal peptide" evidence="1">
    <location>
        <begin position="1"/>
        <end position="22"/>
    </location>
</feature>
<evidence type="ECO:0000313" key="3">
    <source>
        <dbReference type="EMBL" id="KAF2796589.1"/>
    </source>
</evidence>
<keyword evidence="3" id="KW-0315">Glutamine amidotransferase</keyword>
<organism evidence="3 4">
    <name type="scientific">Melanomma pulvis-pyrius CBS 109.77</name>
    <dbReference type="NCBI Taxonomy" id="1314802"/>
    <lineage>
        <taxon>Eukaryota</taxon>
        <taxon>Fungi</taxon>
        <taxon>Dikarya</taxon>
        <taxon>Ascomycota</taxon>
        <taxon>Pezizomycotina</taxon>
        <taxon>Dothideomycetes</taxon>
        <taxon>Pleosporomycetidae</taxon>
        <taxon>Pleosporales</taxon>
        <taxon>Melanommataceae</taxon>
        <taxon>Melanomma</taxon>
    </lineage>
</organism>
<dbReference type="GO" id="GO:0016740">
    <property type="term" value="F:transferase activity"/>
    <property type="evidence" value="ECO:0007669"/>
    <property type="project" value="UniProtKB-KW"/>
</dbReference>
<dbReference type="InterPro" id="IPR052158">
    <property type="entry name" value="INH-QAR"/>
</dbReference>